<dbReference type="EMBL" id="PDOB01000005">
    <property type="protein sequence ID" value="PIL40874.1"/>
    <property type="molecule type" value="Genomic_DNA"/>
</dbReference>
<dbReference type="AlphaFoldDB" id="A0A2G8T4C4"/>
<name>A0A2G8T4C4_9BURK</name>
<protein>
    <submittedName>
        <fullName evidence="1">Uncharacterized protein</fullName>
    </submittedName>
</protein>
<accession>A0A2G8T4C4</accession>
<organism evidence="1 2">
    <name type="scientific">Massilia psychrophila</name>
    <dbReference type="NCBI Taxonomy" id="1603353"/>
    <lineage>
        <taxon>Bacteria</taxon>
        <taxon>Pseudomonadati</taxon>
        <taxon>Pseudomonadota</taxon>
        <taxon>Betaproteobacteria</taxon>
        <taxon>Burkholderiales</taxon>
        <taxon>Oxalobacteraceae</taxon>
        <taxon>Telluria group</taxon>
        <taxon>Massilia</taxon>
    </lineage>
</organism>
<proteinExistence type="predicted"/>
<reference evidence="1 2" key="1">
    <citation type="submission" date="2017-10" db="EMBL/GenBank/DDBJ databases">
        <title>Massilia psychrophilum sp. nov., a novel purple-pigmented bacterium isolated from Tianshan glacier, Xinjiang Municipality, China.</title>
        <authorList>
            <person name="Wang H."/>
        </authorList>
    </citation>
    <scope>NUCLEOTIDE SEQUENCE [LARGE SCALE GENOMIC DNA]</scope>
    <source>
        <strain evidence="1 2">JCM 30813</strain>
    </source>
</reference>
<gene>
    <name evidence="1" type="ORF">CR103_05345</name>
</gene>
<keyword evidence="2" id="KW-1185">Reference proteome</keyword>
<sequence length="68" mass="7082">MVSEASLYRWRTKLAGTVDATPAAGFIDVGVMTAAPEAPAVPKPASVGGALEVRLDLGHGMVLHIVRR</sequence>
<evidence type="ECO:0000313" key="1">
    <source>
        <dbReference type="EMBL" id="PIL40874.1"/>
    </source>
</evidence>
<comment type="caution">
    <text evidence="1">The sequence shown here is derived from an EMBL/GenBank/DDBJ whole genome shotgun (WGS) entry which is preliminary data.</text>
</comment>
<dbReference type="Proteomes" id="UP000228593">
    <property type="component" value="Unassembled WGS sequence"/>
</dbReference>
<evidence type="ECO:0000313" key="2">
    <source>
        <dbReference type="Proteomes" id="UP000228593"/>
    </source>
</evidence>